<protein>
    <submittedName>
        <fullName evidence="1">Phage protein</fullName>
    </submittedName>
</protein>
<dbReference type="EMBL" id="BX284606">
    <property type="protein sequence ID" value="CAA91986.2"/>
    <property type="molecule type" value="Genomic_DNA"/>
</dbReference>
<reference evidence="1 2" key="1">
    <citation type="journal article" date="1998" name="Science">
        <title>Genome sequence of the nematode C. elegans: a platform for investigating biology.</title>
        <authorList>
            <consortium name="The C. elegans sequencing consortium"/>
            <person name="Sulson J.E."/>
            <person name="Waterston R."/>
        </authorList>
    </citation>
    <scope>NUCLEOTIDE SEQUENCE [LARGE SCALE GENOMIC DNA]</scope>
    <source>
        <strain evidence="1 2">Bristol N2</strain>
    </source>
</reference>
<organism evidence="1 2">
    <name type="scientific">Caenorhabditis elegans</name>
    <dbReference type="NCBI Taxonomy" id="6239"/>
    <lineage>
        <taxon>Eukaryota</taxon>
        <taxon>Metazoa</taxon>
        <taxon>Ecdysozoa</taxon>
        <taxon>Nematoda</taxon>
        <taxon>Chromadorea</taxon>
        <taxon>Rhabditida</taxon>
        <taxon>Rhabditina</taxon>
        <taxon>Rhabditomorpha</taxon>
        <taxon>Rhabditoidea</taxon>
        <taxon>Rhabditidae</taxon>
        <taxon>Peloderinae</taxon>
        <taxon>Caenorhabditis</taxon>
    </lineage>
</organism>
<dbReference type="RefSeq" id="NP_509816.2">
    <property type="nucleotide sequence ID" value="NM_077415.2"/>
</dbReference>
<evidence type="ECO:0000313" key="3">
    <source>
        <dbReference type="WormBase" id="F47B10.6"/>
    </source>
</evidence>
<dbReference type="InParanoid" id="Q20506"/>
<dbReference type="UCSC" id="F47B10.6">
    <property type="organism name" value="c. elegans"/>
</dbReference>
<dbReference type="Bgee" id="WBGene00009817">
    <property type="expression patterns" value="Expressed in larva"/>
</dbReference>
<dbReference type="CTD" id="185905"/>
<dbReference type="OMA" id="IEMECMS"/>
<evidence type="ECO:0000313" key="1">
    <source>
        <dbReference type="EMBL" id="CAA91986.2"/>
    </source>
</evidence>
<dbReference type="GeneID" id="185905"/>
<dbReference type="PaxDb" id="6239-F47B10.6"/>
<proteinExistence type="predicted"/>
<sequence length="119" mass="13974">MSVKLDDLTGMLNLISHEKHIQHLDDLVTRYRELVCQLCTVIEMECMSEQEYILEIYDEAFGTGQRVINNEFPLATTSEEFVAMIGKMERSVYRLEAVKRVLKICFINNFIRFDDNFNV</sequence>
<dbReference type="AlphaFoldDB" id="Q20506"/>
<dbReference type="AGR" id="WB:WBGene00009817"/>
<dbReference type="HOGENOM" id="CLU_2028761_0_0_1"/>
<keyword evidence="2" id="KW-1185">Reference proteome</keyword>
<dbReference type="FunCoup" id="Q20506">
    <property type="interactions" value="1522"/>
</dbReference>
<evidence type="ECO:0000313" key="2">
    <source>
        <dbReference type="Proteomes" id="UP000001940"/>
    </source>
</evidence>
<dbReference type="eggNOG" id="ENOG502TIHZ">
    <property type="taxonomic scope" value="Eukaryota"/>
</dbReference>
<dbReference type="KEGG" id="cel:CELE_F47B10.6"/>
<name>Q20506_CAEEL</name>
<dbReference type="OrthoDB" id="5780759at2759"/>
<gene>
    <name evidence="1" type="ORF">CELE_F47B10.6</name>
    <name evidence="1 3" type="ORF">F47B10.6</name>
</gene>
<dbReference type="Proteomes" id="UP000001940">
    <property type="component" value="Chromosome X"/>
</dbReference>
<accession>Q20506</accession>
<dbReference type="WormBase" id="F47B10.6">
    <property type="protein sequence ID" value="CE43274"/>
    <property type="gene ID" value="WBGene00009817"/>
</dbReference>